<protein>
    <submittedName>
        <fullName evidence="6">Protection of telomeres protein</fullName>
    </submittedName>
</protein>
<dbReference type="GO" id="GO:0010521">
    <property type="term" value="F:telomerase inhibitor activity"/>
    <property type="evidence" value="ECO:0007669"/>
    <property type="project" value="TreeGrafter"/>
</dbReference>
<evidence type="ECO:0000256" key="3">
    <source>
        <dbReference type="ARBA" id="ARBA00022895"/>
    </source>
</evidence>
<comment type="subcellular location">
    <subcellularLocation>
        <location evidence="1">Chromosome</location>
        <location evidence="1">Telomere</location>
    </subcellularLocation>
</comment>
<dbReference type="GO" id="GO:0016233">
    <property type="term" value="P:telomere capping"/>
    <property type="evidence" value="ECO:0007669"/>
    <property type="project" value="TreeGrafter"/>
</dbReference>
<keyword evidence="4" id="KW-0238">DNA-binding</keyword>
<keyword evidence="7" id="KW-1185">Reference proteome</keyword>
<accession>A0AAD7M5R6</accession>
<evidence type="ECO:0000256" key="1">
    <source>
        <dbReference type="ARBA" id="ARBA00004574"/>
    </source>
</evidence>
<dbReference type="GO" id="GO:0032210">
    <property type="term" value="P:regulation of telomere maintenance via telomerase"/>
    <property type="evidence" value="ECO:0007669"/>
    <property type="project" value="TreeGrafter"/>
</dbReference>
<gene>
    <name evidence="6" type="ORF">O6P43_008475</name>
</gene>
<dbReference type="InterPro" id="IPR057620">
    <property type="entry name" value="POT1A/B-like_OB"/>
</dbReference>
<evidence type="ECO:0000313" key="7">
    <source>
        <dbReference type="Proteomes" id="UP001163823"/>
    </source>
</evidence>
<dbReference type="KEGG" id="qsa:O6P43_008475"/>
<sequence length="464" mass="53282">MAATDDYKFLPIRDAITSINQKVNLIGVILEFGFPKRTRGTDCCCTLKIIDESHQKAGFSVNIFAEYLEMLPHVASGGDIIQLCHVMVKKHIGEVNAVFNKKFSSFALYKGKDAADFAPYQVSSNFRRRDMDDRFIGNLRKWLVDLQLHEESSSFSLLREIKEGEHINLACKIVHFSEAAKDEWMALVWDGTDTPPNSFSAKPEDEMAYPLPLQLENSPLPRDILCTFPKVGTVLRIYFDQGFQKNKLFMLNIGKWIKFVNVICEVRGGLWCGLFTPFTKIRYTPDEDCLILERQRLYDERISLKWGRMPLWSFPSPYYNTEVNYDHVPFVSLMDVLTHSEVTAKFKCVVRVIAAIPWKAEEFLSPLGIYRMRLTLEDPTARIHAFVFAEDGETLFDGYPSVDVLSRKLNRLLGLSVCNDNKMVKDAPRNPPWVQVCLKSYYISKDDVWGSRQYQIFGTKIVGV</sequence>
<organism evidence="6 7">
    <name type="scientific">Quillaja saponaria</name>
    <name type="common">Soap bark tree</name>
    <dbReference type="NCBI Taxonomy" id="32244"/>
    <lineage>
        <taxon>Eukaryota</taxon>
        <taxon>Viridiplantae</taxon>
        <taxon>Streptophyta</taxon>
        <taxon>Embryophyta</taxon>
        <taxon>Tracheophyta</taxon>
        <taxon>Spermatophyta</taxon>
        <taxon>Magnoliopsida</taxon>
        <taxon>eudicotyledons</taxon>
        <taxon>Gunneridae</taxon>
        <taxon>Pentapetalae</taxon>
        <taxon>rosids</taxon>
        <taxon>fabids</taxon>
        <taxon>Fabales</taxon>
        <taxon>Quillajaceae</taxon>
        <taxon>Quillaja</taxon>
    </lineage>
</organism>
<evidence type="ECO:0000259" key="5">
    <source>
        <dbReference type="SMART" id="SM00976"/>
    </source>
</evidence>
<dbReference type="GO" id="GO:0098505">
    <property type="term" value="F:G-rich strand telomeric DNA binding"/>
    <property type="evidence" value="ECO:0007669"/>
    <property type="project" value="TreeGrafter"/>
</dbReference>
<dbReference type="SUPFAM" id="SSF50249">
    <property type="entry name" value="Nucleic acid-binding proteins"/>
    <property type="match status" value="2"/>
</dbReference>
<name>A0AAD7M5R6_QUISA</name>
<dbReference type="PANTHER" id="PTHR14513">
    <property type="entry name" value="PROTECTION OF TELOMERES 1"/>
    <property type="match status" value="1"/>
</dbReference>
<evidence type="ECO:0000313" key="6">
    <source>
        <dbReference type="EMBL" id="KAJ7970263.1"/>
    </source>
</evidence>
<dbReference type="EMBL" id="JARAOO010000004">
    <property type="protein sequence ID" value="KAJ7970263.1"/>
    <property type="molecule type" value="Genomic_DNA"/>
</dbReference>
<dbReference type="InterPro" id="IPR012340">
    <property type="entry name" value="NA-bd_OB-fold"/>
</dbReference>
<dbReference type="CDD" id="cd04497">
    <property type="entry name" value="hPOT1_OB1_like"/>
    <property type="match status" value="1"/>
</dbReference>
<dbReference type="InterPro" id="IPR011564">
    <property type="entry name" value="Telomer_end-bd_POT1/Cdc13"/>
</dbReference>
<keyword evidence="2" id="KW-0158">Chromosome</keyword>
<dbReference type="PANTHER" id="PTHR14513:SF0">
    <property type="entry name" value="PROTECTION OF TELOMERES PROTEIN 1"/>
    <property type="match status" value="1"/>
</dbReference>
<dbReference type="InterPro" id="IPR028389">
    <property type="entry name" value="POT1"/>
</dbReference>
<evidence type="ECO:0000256" key="2">
    <source>
        <dbReference type="ARBA" id="ARBA00022454"/>
    </source>
</evidence>
<dbReference type="Proteomes" id="UP001163823">
    <property type="component" value="Chromosome 4"/>
</dbReference>
<keyword evidence="3" id="KW-0779">Telomere</keyword>
<comment type="caution">
    <text evidence="6">The sequence shown here is derived from an EMBL/GenBank/DDBJ whole genome shotgun (WGS) entry which is preliminary data.</text>
</comment>
<feature type="domain" description="Telomeric single stranded DNA binding POT1/Cdc13" evidence="5">
    <location>
        <begin position="9"/>
        <end position="144"/>
    </location>
</feature>
<dbReference type="Pfam" id="PF02765">
    <property type="entry name" value="POT1"/>
    <property type="match status" value="1"/>
</dbReference>
<evidence type="ECO:0000256" key="4">
    <source>
        <dbReference type="ARBA" id="ARBA00023125"/>
    </source>
</evidence>
<dbReference type="Gene3D" id="2.40.50.140">
    <property type="entry name" value="Nucleic acid-binding proteins"/>
    <property type="match status" value="2"/>
</dbReference>
<dbReference type="Pfam" id="PF25507">
    <property type="entry name" value="OB_POT1A"/>
    <property type="match status" value="1"/>
</dbReference>
<proteinExistence type="predicted"/>
<dbReference type="GO" id="GO:0000783">
    <property type="term" value="C:nuclear telomere cap complex"/>
    <property type="evidence" value="ECO:0007669"/>
    <property type="project" value="TreeGrafter"/>
</dbReference>
<dbReference type="SMART" id="SM00976">
    <property type="entry name" value="Telo_bind"/>
    <property type="match status" value="1"/>
</dbReference>
<reference evidence="6" key="1">
    <citation type="journal article" date="2023" name="Science">
        <title>Elucidation of the pathway for biosynthesis of saponin adjuvants from the soapbark tree.</title>
        <authorList>
            <person name="Reed J."/>
            <person name="Orme A."/>
            <person name="El-Demerdash A."/>
            <person name="Owen C."/>
            <person name="Martin L.B.B."/>
            <person name="Misra R.C."/>
            <person name="Kikuchi S."/>
            <person name="Rejzek M."/>
            <person name="Martin A.C."/>
            <person name="Harkess A."/>
            <person name="Leebens-Mack J."/>
            <person name="Louveau T."/>
            <person name="Stephenson M.J."/>
            <person name="Osbourn A."/>
        </authorList>
    </citation>
    <scope>NUCLEOTIDE SEQUENCE</scope>
    <source>
        <strain evidence="6">S10</strain>
    </source>
</reference>
<dbReference type="AlphaFoldDB" id="A0AAD7M5R6"/>